<sequence>MCQNFWRKIQVEGLAIEYGNNESFSFKLRHLVALAFLLYLEILAAFDIIKPLMPSNATEINFVEGWHNRWSNIVGKAHLGTYTIIEEMRKEQQVDMQIEYVLHSEPCPTQHKHLVDHEKKIISVFNNRDTYTVVDFLRGIAYNISL</sequence>
<name>A0A9N9IQJ7_9GLOM</name>
<dbReference type="EMBL" id="CAJVPY010013971">
    <property type="protein sequence ID" value="CAG8743860.1"/>
    <property type="molecule type" value="Genomic_DNA"/>
</dbReference>
<gene>
    <name evidence="2" type="ORF">DERYTH_LOCUS16249</name>
</gene>
<comment type="caution">
    <text evidence="2">The sequence shown here is derived from an EMBL/GenBank/DDBJ whole genome shotgun (WGS) entry which is preliminary data.</text>
</comment>
<evidence type="ECO:0000256" key="1">
    <source>
        <dbReference type="SAM" id="Phobius"/>
    </source>
</evidence>
<dbReference type="Proteomes" id="UP000789405">
    <property type="component" value="Unassembled WGS sequence"/>
</dbReference>
<feature type="transmembrane region" description="Helical" evidence="1">
    <location>
        <begin position="31"/>
        <end position="49"/>
    </location>
</feature>
<reference evidence="2" key="1">
    <citation type="submission" date="2021-06" db="EMBL/GenBank/DDBJ databases">
        <authorList>
            <person name="Kallberg Y."/>
            <person name="Tangrot J."/>
            <person name="Rosling A."/>
        </authorList>
    </citation>
    <scope>NUCLEOTIDE SEQUENCE</scope>
    <source>
        <strain evidence="2">MA453B</strain>
    </source>
</reference>
<keyword evidence="1" id="KW-0812">Transmembrane</keyword>
<keyword evidence="1" id="KW-1133">Transmembrane helix</keyword>
<evidence type="ECO:0000313" key="2">
    <source>
        <dbReference type="EMBL" id="CAG8743860.1"/>
    </source>
</evidence>
<keyword evidence="3" id="KW-1185">Reference proteome</keyword>
<protein>
    <submittedName>
        <fullName evidence="2">8662_t:CDS:1</fullName>
    </submittedName>
</protein>
<accession>A0A9N9IQJ7</accession>
<dbReference type="OrthoDB" id="2407903at2759"/>
<proteinExistence type="predicted"/>
<keyword evidence="1" id="KW-0472">Membrane</keyword>
<dbReference type="AlphaFoldDB" id="A0A9N9IQJ7"/>
<organism evidence="2 3">
    <name type="scientific">Dentiscutata erythropus</name>
    <dbReference type="NCBI Taxonomy" id="1348616"/>
    <lineage>
        <taxon>Eukaryota</taxon>
        <taxon>Fungi</taxon>
        <taxon>Fungi incertae sedis</taxon>
        <taxon>Mucoromycota</taxon>
        <taxon>Glomeromycotina</taxon>
        <taxon>Glomeromycetes</taxon>
        <taxon>Diversisporales</taxon>
        <taxon>Gigasporaceae</taxon>
        <taxon>Dentiscutata</taxon>
    </lineage>
</organism>
<evidence type="ECO:0000313" key="3">
    <source>
        <dbReference type="Proteomes" id="UP000789405"/>
    </source>
</evidence>